<dbReference type="OrthoDB" id="2156052at2759"/>
<dbReference type="GeneID" id="34466862"/>
<reference evidence="2" key="1">
    <citation type="journal article" date="2017" name="Genome Biol.">
        <title>Comparative genomics reveals high biological diversity and specific adaptations in the industrially and medically important fungal genus Aspergillus.</title>
        <authorList>
            <person name="de Vries R.P."/>
            <person name="Riley R."/>
            <person name="Wiebenga A."/>
            <person name="Aguilar-Osorio G."/>
            <person name="Amillis S."/>
            <person name="Uchima C.A."/>
            <person name="Anderluh G."/>
            <person name="Asadollahi M."/>
            <person name="Askin M."/>
            <person name="Barry K."/>
            <person name="Battaglia E."/>
            <person name="Bayram O."/>
            <person name="Benocci T."/>
            <person name="Braus-Stromeyer S.A."/>
            <person name="Caldana C."/>
            <person name="Canovas D."/>
            <person name="Cerqueira G.C."/>
            <person name="Chen F."/>
            <person name="Chen W."/>
            <person name="Choi C."/>
            <person name="Clum A."/>
            <person name="Dos Santos R.A."/>
            <person name="Damasio A.R."/>
            <person name="Diallinas G."/>
            <person name="Emri T."/>
            <person name="Fekete E."/>
            <person name="Flipphi M."/>
            <person name="Freyberg S."/>
            <person name="Gallo A."/>
            <person name="Gournas C."/>
            <person name="Habgood R."/>
            <person name="Hainaut M."/>
            <person name="Harispe M.L."/>
            <person name="Henrissat B."/>
            <person name="Hilden K.S."/>
            <person name="Hope R."/>
            <person name="Hossain A."/>
            <person name="Karabika E."/>
            <person name="Karaffa L."/>
            <person name="Karanyi Z."/>
            <person name="Krasevec N."/>
            <person name="Kuo A."/>
            <person name="Kusch H."/>
            <person name="LaButti K."/>
            <person name="Lagendijk E.L."/>
            <person name="Lapidus A."/>
            <person name="Levasseur A."/>
            <person name="Lindquist E."/>
            <person name="Lipzen A."/>
            <person name="Logrieco A.F."/>
            <person name="MacCabe A."/>
            <person name="Maekelae M.R."/>
            <person name="Malavazi I."/>
            <person name="Melin P."/>
            <person name="Meyer V."/>
            <person name="Mielnichuk N."/>
            <person name="Miskei M."/>
            <person name="Molnar A.P."/>
            <person name="Mule G."/>
            <person name="Ngan C.Y."/>
            <person name="Orejas M."/>
            <person name="Orosz E."/>
            <person name="Ouedraogo J.P."/>
            <person name="Overkamp K.M."/>
            <person name="Park H.-S."/>
            <person name="Perrone G."/>
            <person name="Piumi F."/>
            <person name="Punt P.J."/>
            <person name="Ram A.F."/>
            <person name="Ramon A."/>
            <person name="Rauscher S."/>
            <person name="Record E."/>
            <person name="Riano-Pachon D.M."/>
            <person name="Robert V."/>
            <person name="Roehrig J."/>
            <person name="Ruller R."/>
            <person name="Salamov A."/>
            <person name="Salih N.S."/>
            <person name="Samson R.A."/>
            <person name="Sandor E."/>
            <person name="Sanguinetti M."/>
            <person name="Schuetze T."/>
            <person name="Sepcic K."/>
            <person name="Shelest E."/>
            <person name="Sherlock G."/>
            <person name="Sophianopoulou V."/>
            <person name="Squina F.M."/>
            <person name="Sun H."/>
            <person name="Susca A."/>
            <person name="Todd R.B."/>
            <person name="Tsang A."/>
            <person name="Unkles S.E."/>
            <person name="van de Wiele N."/>
            <person name="van Rossen-Uffink D."/>
            <person name="Oliveira J.V."/>
            <person name="Vesth T.C."/>
            <person name="Visser J."/>
            <person name="Yu J.-H."/>
            <person name="Zhou M."/>
            <person name="Andersen M.R."/>
            <person name="Archer D.B."/>
            <person name="Baker S.E."/>
            <person name="Benoit I."/>
            <person name="Brakhage A.A."/>
            <person name="Braus G.H."/>
            <person name="Fischer R."/>
            <person name="Frisvad J.C."/>
            <person name="Goldman G.H."/>
            <person name="Houbraken J."/>
            <person name="Oakley B."/>
            <person name="Pocsi I."/>
            <person name="Scazzocchio C."/>
            <person name="Seiboth B."/>
            <person name="vanKuyk P.A."/>
            <person name="Wortman J."/>
            <person name="Dyer P.S."/>
            <person name="Grigoriev I.V."/>
        </authorList>
    </citation>
    <scope>NUCLEOTIDE SEQUENCE [LARGE SCALE GENOMIC DNA]</scope>
    <source>
        <strain evidence="2">CBS 516.65</strain>
    </source>
</reference>
<protein>
    <submittedName>
        <fullName evidence="1">Uncharacterized protein</fullName>
    </submittedName>
</protein>
<name>A0A1L9VXF8_ASPGL</name>
<dbReference type="VEuPathDB" id="FungiDB:ASPGLDRAFT_97200"/>
<gene>
    <name evidence="1" type="ORF">ASPGLDRAFT_97200</name>
</gene>
<sequence>QETREELDYCTQSCLLGLHTKGELDSQCPNIDRHRLSQPTNRYLIDQSDLVRLLKQQLDARPDYYCEPHSPPSSKGVPLKITLIPHGYTFIGKGTTATLWLEIRREADVYQVLRACQGSAVPVFLGTLDLHKTFLMHPSTCIRHMLLLSYAGDRSIS</sequence>
<evidence type="ECO:0000313" key="1">
    <source>
        <dbReference type="EMBL" id="OJJ88582.1"/>
    </source>
</evidence>
<feature type="non-terminal residue" evidence="1">
    <location>
        <position position="1"/>
    </location>
</feature>
<feature type="non-terminal residue" evidence="1">
    <location>
        <position position="157"/>
    </location>
</feature>
<dbReference type="STRING" id="1160497.A0A1L9VXF8"/>
<evidence type="ECO:0000313" key="2">
    <source>
        <dbReference type="Proteomes" id="UP000184300"/>
    </source>
</evidence>
<dbReference type="AlphaFoldDB" id="A0A1L9VXF8"/>
<organism evidence="1 2">
    <name type="scientific">Aspergillus glaucus CBS 516.65</name>
    <dbReference type="NCBI Taxonomy" id="1160497"/>
    <lineage>
        <taxon>Eukaryota</taxon>
        <taxon>Fungi</taxon>
        <taxon>Dikarya</taxon>
        <taxon>Ascomycota</taxon>
        <taxon>Pezizomycotina</taxon>
        <taxon>Eurotiomycetes</taxon>
        <taxon>Eurotiomycetidae</taxon>
        <taxon>Eurotiales</taxon>
        <taxon>Aspergillaceae</taxon>
        <taxon>Aspergillus</taxon>
        <taxon>Aspergillus subgen. Aspergillus</taxon>
    </lineage>
</organism>
<keyword evidence="2" id="KW-1185">Reference proteome</keyword>
<accession>A0A1L9VXF8</accession>
<dbReference type="EMBL" id="KV878889">
    <property type="protein sequence ID" value="OJJ88582.1"/>
    <property type="molecule type" value="Genomic_DNA"/>
</dbReference>
<proteinExistence type="predicted"/>
<dbReference type="RefSeq" id="XP_022405258.1">
    <property type="nucleotide sequence ID" value="XM_022550602.1"/>
</dbReference>
<dbReference type="Proteomes" id="UP000184300">
    <property type="component" value="Unassembled WGS sequence"/>
</dbReference>